<dbReference type="Pfam" id="PF01580">
    <property type="entry name" value="FtsK_SpoIIIE"/>
    <property type="match status" value="1"/>
</dbReference>
<dbReference type="RefSeq" id="WP_164210063.1">
    <property type="nucleotide sequence ID" value="NZ_JAAGSC010000031.1"/>
</dbReference>
<evidence type="ECO:0000259" key="19">
    <source>
        <dbReference type="PROSITE" id="PS50901"/>
    </source>
</evidence>
<sequence>MPKAASKTPEPRDARTVAMTRRLSEAAFLLITVMALYLLLSLLSHHPLDPGWSRAAASGEIHNLGGRLGAWLSDLFLFLFGYMAYAAPLLILVLGLRLLRERTEPAGLVEWSVRAGGLLLMVVTGCVLLALQSRGSLPQAGGALGEVLAAPMISVLGFTGSALIFLSLFLAGTTLLTGLSWIVVVDRTGYWALAMSERLVEFVGQAREWWHGRKARAVREEVRKADTIKRKGRAEVKIEAQAEPQVSKREDLRQRQQPLFKNLPEGGLPPLELLDEAGVQRAGYSEETLKAMSRQVELKLADFGVEAEVVAVHPGPVITRFELQPAPGVKGAQISNLAKDLARALSVISVRVVDVIPGKSVIGLEIPNQNREIVHLREILAAEAYTKASSPLTLGLGKSISGKPLTADISRMPHLLVAGTTGSGKSVAINAMILSLLYKAMPDQVRLIMVDPKMLELSVYEGIGHLLTPVVTDMKEAANALRWCVAEMERRYRLMASLGVRNLAGYNRKVQDAINRNQPIPDPMVPAEALAEGESPPTLERLPFIVVVVDEFADMMMIVGKKVEQLISRLAQKARASGIHLILATQRPSVDVITGLIKANIPTRMAFQVSSRIDSRTILDQQGAEQLLGHGDMLYLPPGSGLPERIHGAFVDDHEVHAVVHWLKQQGEPDYLEEVLAETQTTADGHNIGANGLPEAAGSDSDDELYDKAVAYVLESRRASISSVQRQLRIGYNRAARLIEEMEAQGVVSAPEHNGQREVLAPAPPRD</sequence>
<comment type="caution">
    <text evidence="20">The sequence shown here is derived from an EMBL/GenBank/DDBJ whole genome shotgun (WGS) entry which is preliminary data.</text>
</comment>
<comment type="function">
    <text evidence="14">Essential cell division protein that coordinates cell division and chromosome segregation. The N-terminus is involved in assembly of the cell-division machinery. The C-terminus functions as a DNA motor that moves dsDNA in an ATP-dependent manner towards the dif recombination site, which is located within the replication terminus region. Translocation stops specifically at Xer-dif sites, where FtsK interacts with the Xer recombinase, allowing activation of chromosome unlinking by recombination. FtsK orienting polar sequences (KOPS) guide the direction of DNA translocation. FtsK can remove proteins from DNA as it translocates, but translocation stops specifically at XerCD-dif site, thereby preventing removal of XerC and XerD from dif.</text>
</comment>
<feature type="transmembrane region" description="Helical" evidence="18">
    <location>
        <begin position="26"/>
        <end position="44"/>
    </location>
</feature>
<reference evidence="20 21" key="1">
    <citation type="submission" date="2020-02" db="EMBL/GenBank/DDBJ databases">
        <authorList>
            <person name="Zhang X.-Y."/>
        </authorList>
    </citation>
    <scope>NUCLEOTIDE SEQUENCE [LARGE SCALE GENOMIC DNA]</scope>
    <source>
        <strain evidence="20 21">C33</strain>
    </source>
</reference>
<protein>
    <recommendedName>
        <fullName evidence="3">DNA translocase FtsK</fullName>
    </recommendedName>
</protein>
<dbReference type="Gene3D" id="1.10.10.10">
    <property type="entry name" value="Winged helix-like DNA-binding domain superfamily/Winged helix DNA-binding domain"/>
    <property type="match status" value="1"/>
</dbReference>
<feature type="transmembrane region" description="Helical" evidence="18">
    <location>
        <begin position="75"/>
        <end position="99"/>
    </location>
</feature>
<evidence type="ECO:0000256" key="8">
    <source>
        <dbReference type="ARBA" id="ARBA00022829"/>
    </source>
</evidence>
<feature type="region of interest" description="Disordered" evidence="17">
    <location>
        <begin position="746"/>
        <end position="767"/>
    </location>
</feature>
<dbReference type="InterPro" id="IPR036390">
    <property type="entry name" value="WH_DNA-bd_sf"/>
</dbReference>
<comment type="subunit">
    <text evidence="15">Homohexamer. Forms a ring that surrounds DNA.</text>
</comment>
<keyword evidence="7 16" id="KW-0547">Nucleotide-binding</keyword>
<dbReference type="InterPro" id="IPR018541">
    <property type="entry name" value="Ftsk_gamma"/>
</dbReference>
<organism evidence="20 21">
    <name type="scientific">Wenzhouxiangella limi</name>
    <dbReference type="NCBI Taxonomy" id="2707351"/>
    <lineage>
        <taxon>Bacteria</taxon>
        <taxon>Pseudomonadati</taxon>
        <taxon>Pseudomonadota</taxon>
        <taxon>Gammaproteobacteria</taxon>
        <taxon>Chromatiales</taxon>
        <taxon>Wenzhouxiangellaceae</taxon>
        <taxon>Wenzhouxiangella</taxon>
    </lineage>
</organism>
<dbReference type="InterPro" id="IPR050206">
    <property type="entry name" value="FtsK/SpoIIIE/SftA"/>
</dbReference>
<comment type="similarity">
    <text evidence="2">Belongs to the FtsK/SpoIIIE/SftA family.</text>
</comment>
<evidence type="ECO:0000256" key="7">
    <source>
        <dbReference type="ARBA" id="ARBA00022741"/>
    </source>
</evidence>
<dbReference type="Proteomes" id="UP000484885">
    <property type="component" value="Unassembled WGS sequence"/>
</dbReference>
<dbReference type="GO" id="GO:0051301">
    <property type="term" value="P:cell division"/>
    <property type="evidence" value="ECO:0007669"/>
    <property type="project" value="UniProtKB-KW"/>
</dbReference>
<evidence type="ECO:0000256" key="2">
    <source>
        <dbReference type="ARBA" id="ARBA00006474"/>
    </source>
</evidence>
<dbReference type="Gene3D" id="3.40.50.300">
    <property type="entry name" value="P-loop containing nucleotide triphosphate hydrolases"/>
    <property type="match status" value="1"/>
</dbReference>
<evidence type="ECO:0000256" key="6">
    <source>
        <dbReference type="ARBA" id="ARBA00022692"/>
    </source>
</evidence>
<feature type="domain" description="FtsK" evidence="19">
    <location>
        <begin position="402"/>
        <end position="616"/>
    </location>
</feature>
<dbReference type="GO" id="GO:0003677">
    <property type="term" value="F:DNA binding"/>
    <property type="evidence" value="ECO:0007669"/>
    <property type="project" value="UniProtKB-KW"/>
</dbReference>
<dbReference type="InterPro" id="IPR027417">
    <property type="entry name" value="P-loop_NTPase"/>
</dbReference>
<keyword evidence="10 18" id="KW-1133">Transmembrane helix</keyword>
<evidence type="ECO:0000313" key="21">
    <source>
        <dbReference type="Proteomes" id="UP000484885"/>
    </source>
</evidence>
<dbReference type="EMBL" id="JAAGSC010000031">
    <property type="protein sequence ID" value="NDY94668.1"/>
    <property type="molecule type" value="Genomic_DNA"/>
</dbReference>
<dbReference type="GO" id="GO:0005524">
    <property type="term" value="F:ATP binding"/>
    <property type="evidence" value="ECO:0007669"/>
    <property type="project" value="UniProtKB-UniRule"/>
</dbReference>
<dbReference type="SUPFAM" id="SSF52540">
    <property type="entry name" value="P-loop containing nucleoside triphosphate hydrolases"/>
    <property type="match status" value="1"/>
</dbReference>
<evidence type="ECO:0000256" key="1">
    <source>
        <dbReference type="ARBA" id="ARBA00004651"/>
    </source>
</evidence>
<dbReference type="PROSITE" id="PS50901">
    <property type="entry name" value="FTSK"/>
    <property type="match status" value="1"/>
</dbReference>
<evidence type="ECO:0000256" key="17">
    <source>
        <dbReference type="SAM" id="MobiDB-lite"/>
    </source>
</evidence>
<keyword evidence="12 18" id="KW-0472">Membrane</keyword>
<name>A0A845UVQ0_9GAMM</name>
<evidence type="ECO:0000313" key="20">
    <source>
        <dbReference type="EMBL" id="NDY94668.1"/>
    </source>
</evidence>
<evidence type="ECO:0000256" key="14">
    <source>
        <dbReference type="ARBA" id="ARBA00024784"/>
    </source>
</evidence>
<evidence type="ECO:0000256" key="13">
    <source>
        <dbReference type="ARBA" id="ARBA00023306"/>
    </source>
</evidence>
<evidence type="ECO:0000256" key="3">
    <source>
        <dbReference type="ARBA" id="ARBA00020887"/>
    </source>
</evidence>
<dbReference type="InterPro" id="IPR002543">
    <property type="entry name" value="FtsK_dom"/>
</dbReference>
<dbReference type="Pfam" id="PF17854">
    <property type="entry name" value="FtsK_alpha"/>
    <property type="match status" value="1"/>
</dbReference>
<dbReference type="InterPro" id="IPR041027">
    <property type="entry name" value="FtsK_alpha"/>
</dbReference>
<feature type="transmembrane region" description="Helical" evidence="18">
    <location>
        <begin position="111"/>
        <end position="132"/>
    </location>
</feature>
<evidence type="ECO:0000256" key="15">
    <source>
        <dbReference type="ARBA" id="ARBA00025923"/>
    </source>
</evidence>
<dbReference type="PANTHER" id="PTHR22683">
    <property type="entry name" value="SPORULATION PROTEIN RELATED"/>
    <property type="match status" value="1"/>
</dbReference>
<evidence type="ECO:0000256" key="16">
    <source>
        <dbReference type="PROSITE-ProRule" id="PRU00289"/>
    </source>
</evidence>
<evidence type="ECO:0000256" key="5">
    <source>
        <dbReference type="ARBA" id="ARBA00022618"/>
    </source>
</evidence>
<dbReference type="FunFam" id="3.40.50.300:FF:000209">
    <property type="entry name" value="Cell division protein FtsK"/>
    <property type="match status" value="1"/>
</dbReference>
<dbReference type="AlphaFoldDB" id="A0A845UVQ0"/>
<dbReference type="SMART" id="SM00382">
    <property type="entry name" value="AAA"/>
    <property type="match status" value="1"/>
</dbReference>
<keyword evidence="11" id="KW-0238">DNA-binding</keyword>
<dbReference type="InterPro" id="IPR036388">
    <property type="entry name" value="WH-like_DNA-bd_sf"/>
</dbReference>
<evidence type="ECO:0000256" key="9">
    <source>
        <dbReference type="ARBA" id="ARBA00022840"/>
    </source>
</evidence>
<feature type="transmembrane region" description="Helical" evidence="18">
    <location>
        <begin position="152"/>
        <end position="185"/>
    </location>
</feature>
<proteinExistence type="inferred from homology"/>
<accession>A0A845UVQ0</accession>
<dbReference type="GO" id="GO:0007059">
    <property type="term" value="P:chromosome segregation"/>
    <property type="evidence" value="ECO:0007669"/>
    <property type="project" value="UniProtKB-KW"/>
</dbReference>
<dbReference type="Pfam" id="PF09397">
    <property type="entry name" value="FtsK_gamma"/>
    <property type="match status" value="1"/>
</dbReference>
<evidence type="ECO:0000256" key="10">
    <source>
        <dbReference type="ARBA" id="ARBA00022989"/>
    </source>
</evidence>
<comment type="subcellular location">
    <subcellularLocation>
        <location evidence="1">Cell membrane</location>
        <topology evidence="1">Multi-pass membrane protein</topology>
    </subcellularLocation>
</comment>
<dbReference type="SMART" id="SM00843">
    <property type="entry name" value="Ftsk_gamma"/>
    <property type="match status" value="1"/>
</dbReference>
<keyword evidence="8" id="KW-0159">Chromosome partition</keyword>
<keyword evidence="6 18" id="KW-0812">Transmembrane</keyword>
<keyword evidence="13" id="KW-0131">Cell cycle</keyword>
<dbReference type="GO" id="GO:0005886">
    <property type="term" value="C:plasma membrane"/>
    <property type="evidence" value="ECO:0007669"/>
    <property type="project" value="UniProtKB-SubCell"/>
</dbReference>
<evidence type="ECO:0000256" key="11">
    <source>
        <dbReference type="ARBA" id="ARBA00023125"/>
    </source>
</evidence>
<evidence type="ECO:0000256" key="18">
    <source>
        <dbReference type="SAM" id="Phobius"/>
    </source>
</evidence>
<dbReference type="Pfam" id="PF13491">
    <property type="entry name" value="FtsK_4TM"/>
    <property type="match status" value="1"/>
</dbReference>
<dbReference type="InterPro" id="IPR003593">
    <property type="entry name" value="AAA+_ATPase"/>
</dbReference>
<evidence type="ECO:0000256" key="4">
    <source>
        <dbReference type="ARBA" id="ARBA00022475"/>
    </source>
</evidence>
<evidence type="ECO:0000256" key="12">
    <source>
        <dbReference type="ARBA" id="ARBA00023136"/>
    </source>
</evidence>
<dbReference type="InterPro" id="IPR025199">
    <property type="entry name" value="FtsK_4TM"/>
</dbReference>
<dbReference type="PANTHER" id="PTHR22683:SF41">
    <property type="entry name" value="DNA TRANSLOCASE FTSK"/>
    <property type="match status" value="1"/>
</dbReference>
<dbReference type="SUPFAM" id="SSF46785">
    <property type="entry name" value="Winged helix' DNA-binding domain"/>
    <property type="match status" value="1"/>
</dbReference>
<dbReference type="CDD" id="cd01127">
    <property type="entry name" value="TrwB_TraG_TraD_VirD4"/>
    <property type="match status" value="1"/>
</dbReference>
<keyword evidence="21" id="KW-1185">Reference proteome</keyword>
<gene>
    <name evidence="20" type="ORF">G3I74_02855</name>
</gene>
<keyword evidence="4" id="KW-1003">Cell membrane</keyword>
<feature type="binding site" evidence="16">
    <location>
        <begin position="419"/>
        <end position="426"/>
    </location>
    <ligand>
        <name>ATP</name>
        <dbReference type="ChEBI" id="CHEBI:30616"/>
    </ligand>
</feature>
<keyword evidence="5 20" id="KW-0132">Cell division</keyword>
<keyword evidence="9 16" id="KW-0067">ATP-binding</keyword>
<dbReference type="Gene3D" id="3.30.980.40">
    <property type="match status" value="1"/>
</dbReference>